<dbReference type="Gene3D" id="3.40.50.2300">
    <property type="match status" value="2"/>
</dbReference>
<evidence type="ECO:0000256" key="3">
    <source>
        <dbReference type="ARBA" id="ARBA00022970"/>
    </source>
</evidence>
<gene>
    <name evidence="5" type="ORF">GGQ68_004284</name>
</gene>
<evidence type="ECO:0000313" key="5">
    <source>
        <dbReference type="EMBL" id="MBB3987930.1"/>
    </source>
</evidence>
<evidence type="ECO:0000256" key="1">
    <source>
        <dbReference type="ARBA" id="ARBA00010062"/>
    </source>
</evidence>
<name>A0A7W6DWH6_9RHOB</name>
<reference evidence="5 6" key="1">
    <citation type="submission" date="2020-08" db="EMBL/GenBank/DDBJ databases">
        <title>Genomic Encyclopedia of Type Strains, Phase IV (KMG-IV): sequencing the most valuable type-strain genomes for metagenomic binning, comparative biology and taxonomic classification.</title>
        <authorList>
            <person name="Goeker M."/>
        </authorList>
    </citation>
    <scope>NUCLEOTIDE SEQUENCE [LARGE SCALE GENOMIC DNA]</scope>
    <source>
        <strain evidence="5 6">DSM 102235</strain>
    </source>
</reference>
<accession>A0A7W6DWH6</accession>
<dbReference type="RefSeq" id="WP_183969366.1">
    <property type="nucleotide sequence ID" value="NZ_BAABBZ010000055.1"/>
</dbReference>
<dbReference type="CDD" id="cd06337">
    <property type="entry name" value="PBP1_ABC_ligand_binding-like"/>
    <property type="match status" value="1"/>
</dbReference>
<dbReference type="InterPro" id="IPR006311">
    <property type="entry name" value="TAT_signal"/>
</dbReference>
<keyword evidence="6" id="KW-1185">Reference proteome</keyword>
<dbReference type="InterPro" id="IPR051010">
    <property type="entry name" value="BCAA_transport"/>
</dbReference>
<keyword evidence="3" id="KW-0029">Amino-acid transport</keyword>
<comment type="similarity">
    <text evidence="1">Belongs to the leucine-binding protein family.</text>
</comment>
<dbReference type="AlphaFoldDB" id="A0A7W6DWH6"/>
<proteinExistence type="inferred from homology"/>
<dbReference type="SUPFAM" id="SSF53822">
    <property type="entry name" value="Periplasmic binding protein-like I"/>
    <property type="match status" value="1"/>
</dbReference>
<dbReference type="Proteomes" id="UP000541426">
    <property type="component" value="Unassembled WGS sequence"/>
</dbReference>
<dbReference type="PANTHER" id="PTHR30483">
    <property type="entry name" value="LEUCINE-SPECIFIC-BINDING PROTEIN"/>
    <property type="match status" value="1"/>
</dbReference>
<sequence length="432" mass="47409">MTLEINPKSYVDRRSLLKGLAAVTAATIALPHAARAQNAKTIKIGMISPMTGPLSLFGETDEYTAAKIMELVADGIEVNGETYNIEILMRDAQSNPNRAAELAGDLILNDEVSLMLPASTTDINNPTADQCELYGVPCISSNSPWQAFVMPRGGAENPFMWTYHFFWGLEDVLGTFTGMWRSIDTNGKVGMLFPRNADGETWGNEEYGLPSAVREAGFEAFAPSMFEPRTNDFSAQISEFKNNNCEIVGGITYVADLKTFITQCKQQNYTPKVVTVAAALLFPSGIEAMGELGEGMSSEVWWTPAFPFTSSLTGQTSQEIADGWGEDTGKQWTQPLGYSHALWEVILDTLKRSSDPQDRDANREALAATNLDTLVGNINFADGPHPNICKTPIFGGQWVEGEDWPFDLKIVDNTLYPDVLEPDTAMKPLDWS</sequence>
<dbReference type="PANTHER" id="PTHR30483:SF6">
    <property type="entry name" value="PERIPLASMIC BINDING PROTEIN OF ABC TRANSPORTER FOR NATURAL AMINO ACIDS"/>
    <property type="match status" value="1"/>
</dbReference>
<keyword evidence="2" id="KW-0732">Signal</keyword>
<keyword evidence="3" id="KW-0813">Transport</keyword>
<dbReference type="InterPro" id="IPR028082">
    <property type="entry name" value="Peripla_BP_I"/>
</dbReference>
<feature type="domain" description="Leucine-binding protein" evidence="4">
    <location>
        <begin position="41"/>
        <end position="386"/>
    </location>
</feature>
<evidence type="ECO:0000313" key="6">
    <source>
        <dbReference type="Proteomes" id="UP000541426"/>
    </source>
</evidence>
<protein>
    <submittedName>
        <fullName evidence="5">Branched-chain amino acid transport system substrate-binding protein</fullName>
    </submittedName>
</protein>
<dbReference type="InterPro" id="IPR028081">
    <property type="entry name" value="Leu-bd"/>
</dbReference>
<comment type="caution">
    <text evidence="5">The sequence shown here is derived from an EMBL/GenBank/DDBJ whole genome shotgun (WGS) entry which is preliminary data.</text>
</comment>
<evidence type="ECO:0000256" key="2">
    <source>
        <dbReference type="ARBA" id="ARBA00022729"/>
    </source>
</evidence>
<dbReference type="PROSITE" id="PS51318">
    <property type="entry name" value="TAT"/>
    <property type="match status" value="1"/>
</dbReference>
<evidence type="ECO:0000259" key="4">
    <source>
        <dbReference type="Pfam" id="PF13458"/>
    </source>
</evidence>
<dbReference type="GO" id="GO:0006865">
    <property type="term" value="P:amino acid transport"/>
    <property type="evidence" value="ECO:0007669"/>
    <property type="project" value="UniProtKB-KW"/>
</dbReference>
<organism evidence="5 6">
    <name type="scientific">Sagittula marina</name>
    <dbReference type="NCBI Taxonomy" id="943940"/>
    <lineage>
        <taxon>Bacteria</taxon>
        <taxon>Pseudomonadati</taxon>
        <taxon>Pseudomonadota</taxon>
        <taxon>Alphaproteobacteria</taxon>
        <taxon>Rhodobacterales</taxon>
        <taxon>Roseobacteraceae</taxon>
        <taxon>Sagittula</taxon>
    </lineage>
</organism>
<dbReference type="EMBL" id="JACIEJ010000014">
    <property type="protein sequence ID" value="MBB3987930.1"/>
    <property type="molecule type" value="Genomic_DNA"/>
</dbReference>
<dbReference type="Pfam" id="PF13458">
    <property type="entry name" value="Peripla_BP_6"/>
    <property type="match status" value="1"/>
</dbReference>